<comment type="similarity">
    <text evidence="9 10">Belongs to the thiamine-phosphate synthase family.</text>
</comment>
<proteinExistence type="inferred from homology"/>
<dbReference type="GO" id="GO:0000287">
    <property type="term" value="F:magnesium ion binding"/>
    <property type="evidence" value="ECO:0007669"/>
    <property type="project" value="UniProtKB-UniRule"/>
</dbReference>
<organism evidence="13 14">
    <name type="scientific">Acidihalobacter prosperus</name>
    <dbReference type="NCBI Taxonomy" id="160660"/>
    <lineage>
        <taxon>Bacteria</taxon>
        <taxon>Pseudomonadati</taxon>
        <taxon>Pseudomonadota</taxon>
        <taxon>Gammaproteobacteria</taxon>
        <taxon>Chromatiales</taxon>
        <taxon>Ectothiorhodospiraceae</taxon>
        <taxon>Acidihalobacter</taxon>
    </lineage>
</organism>
<evidence type="ECO:0000313" key="13">
    <source>
        <dbReference type="EMBL" id="OBS09128.1"/>
    </source>
</evidence>
<keyword evidence="4 9" id="KW-0460">Magnesium</keyword>
<comment type="caution">
    <text evidence="13">The sequence shown here is derived from an EMBL/GenBank/DDBJ whole genome shotgun (WGS) entry which is preliminary data.</text>
</comment>
<dbReference type="InterPro" id="IPR013785">
    <property type="entry name" value="Aldolase_TIM"/>
</dbReference>
<gene>
    <name evidence="9" type="primary">thiE</name>
    <name evidence="13" type="ORF">Thpro_021456</name>
</gene>
<dbReference type="InterPro" id="IPR036206">
    <property type="entry name" value="ThiamineP_synth_sf"/>
</dbReference>
<feature type="binding site" evidence="9">
    <location>
        <position position="52"/>
    </location>
    <ligand>
        <name>4-amino-2-methyl-5-(diphosphooxymethyl)pyrimidine</name>
        <dbReference type="ChEBI" id="CHEBI:57841"/>
    </ligand>
</feature>
<evidence type="ECO:0000256" key="4">
    <source>
        <dbReference type="ARBA" id="ARBA00022842"/>
    </source>
</evidence>
<protein>
    <recommendedName>
        <fullName evidence="9">Thiamine-phosphate synthase</fullName>
        <shortName evidence="9">TP synthase</shortName>
        <shortName evidence="9">TPS</shortName>
        <ecNumber evidence="9">2.5.1.3</ecNumber>
    </recommendedName>
    <alternativeName>
        <fullName evidence="9">Thiamine-phosphate pyrophosphorylase</fullName>
        <shortName evidence="9">TMP pyrophosphorylase</shortName>
        <shortName evidence="9">TMP-PPase</shortName>
    </alternativeName>
</protein>
<dbReference type="GO" id="GO:0009229">
    <property type="term" value="P:thiamine diphosphate biosynthetic process"/>
    <property type="evidence" value="ECO:0007669"/>
    <property type="project" value="UniProtKB-UniRule"/>
</dbReference>
<evidence type="ECO:0000256" key="1">
    <source>
        <dbReference type="ARBA" id="ARBA00005165"/>
    </source>
</evidence>
<accession>A0A1A6C3I9</accession>
<keyword evidence="3 9" id="KW-0479">Metal-binding</keyword>
<evidence type="ECO:0000256" key="9">
    <source>
        <dbReference type="HAMAP-Rule" id="MF_00097"/>
    </source>
</evidence>
<evidence type="ECO:0000313" key="14">
    <source>
        <dbReference type="Proteomes" id="UP000029273"/>
    </source>
</evidence>
<dbReference type="InterPro" id="IPR034291">
    <property type="entry name" value="TMP_synthase"/>
</dbReference>
<comment type="function">
    <text evidence="9">Condenses 4-methyl-5-(beta-hydroxyethyl)thiazole monophosphate (THZ-P) and 2-methyl-4-amino-5-hydroxymethyl pyrimidine pyrophosphate (HMP-PP) to form thiamine monophosphate (TMP).</text>
</comment>
<comment type="catalytic activity">
    <reaction evidence="7 9 10">
        <text>2-(2-carboxy-4-methylthiazol-5-yl)ethyl phosphate + 4-amino-2-methyl-5-(diphosphooxymethyl)pyrimidine + 2 H(+) = thiamine phosphate + CO2 + diphosphate</text>
        <dbReference type="Rhea" id="RHEA:47848"/>
        <dbReference type="ChEBI" id="CHEBI:15378"/>
        <dbReference type="ChEBI" id="CHEBI:16526"/>
        <dbReference type="ChEBI" id="CHEBI:33019"/>
        <dbReference type="ChEBI" id="CHEBI:37575"/>
        <dbReference type="ChEBI" id="CHEBI:57841"/>
        <dbReference type="ChEBI" id="CHEBI:62890"/>
        <dbReference type="EC" id="2.5.1.3"/>
    </reaction>
</comment>
<dbReference type="PANTHER" id="PTHR20857">
    <property type="entry name" value="THIAMINE-PHOSPHATE PYROPHOSPHORYLASE"/>
    <property type="match status" value="1"/>
</dbReference>
<keyword evidence="14" id="KW-1185">Reference proteome</keyword>
<reference evidence="13 14" key="1">
    <citation type="journal article" date="2014" name="Genome Announc.">
        <title>Draft Genome Sequence of the Iron-Oxidizing, Acidophilic, and Halotolerant 'Thiobacillus prosperus' Type Strain DSM 5130.</title>
        <authorList>
            <person name="Ossandon F.J."/>
            <person name="Cardenas J.P."/>
            <person name="Corbett M."/>
            <person name="Quatrini R."/>
            <person name="Holmes D.S."/>
            <person name="Watkin E."/>
        </authorList>
    </citation>
    <scope>NUCLEOTIDE SEQUENCE [LARGE SCALE GENOMIC DNA]</scope>
    <source>
        <strain evidence="13 14">DSM 5130</strain>
    </source>
</reference>
<dbReference type="Pfam" id="PF02581">
    <property type="entry name" value="TMP-TENI"/>
    <property type="match status" value="1"/>
</dbReference>
<dbReference type="HAMAP" id="MF_00097">
    <property type="entry name" value="TMP_synthase"/>
    <property type="match status" value="1"/>
</dbReference>
<feature type="binding site" evidence="9">
    <location>
        <position position="121"/>
    </location>
    <ligand>
        <name>4-amino-2-methyl-5-(diphosphooxymethyl)pyrimidine</name>
        <dbReference type="ChEBI" id="CHEBI:57841"/>
    </ligand>
</feature>
<comment type="pathway">
    <text evidence="1 9 11">Cofactor biosynthesis; thiamine diphosphate biosynthesis; thiamine phosphate from 4-amino-2-methyl-5-diphosphomethylpyrimidine and 4-methyl-5-(2-phosphoethyl)-thiazole: step 1/1.</text>
</comment>
<dbReference type="GO" id="GO:0009228">
    <property type="term" value="P:thiamine biosynthetic process"/>
    <property type="evidence" value="ECO:0007669"/>
    <property type="project" value="UniProtKB-KW"/>
</dbReference>
<evidence type="ECO:0000256" key="10">
    <source>
        <dbReference type="RuleBase" id="RU003826"/>
    </source>
</evidence>
<dbReference type="EMBL" id="JQSG02000003">
    <property type="protein sequence ID" value="OBS09128.1"/>
    <property type="molecule type" value="Genomic_DNA"/>
</dbReference>
<feature type="binding site" evidence="9">
    <location>
        <position position="53"/>
    </location>
    <ligand>
        <name>Mg(2+)</name>
        <dbReference type="ChEBI" id="CHEBI:18420"/>
    </ligand>
</feature>
<dbReference type="Gene3D" id="3.20.20.70">
    <property type="entry name" value="Aldolase class I"/>
    <property type="match status" value="1"/>
</dbReference>
<feature type="binding site" evidence="9">
    <location>
        <begin position="118"/>
        <end position="120"/>
    </location>
    <ligand>
        <name>2-[(2R,5Z)-2-carboxy-4-methylthiazol-5(2H)-ylidene]ethyl phosphate</name>
        <dbReference type="ChEBI" id="CHEBI:62899"/>
    </ligand>
</feature>
<sequence length="190" mass="18989">MNRLREAVGAALAGGARWVQYRDKGGDPARRLHEALAVKAACRAHGAGFIINDDLELAVASGADGLHVGAQDIPLSAARARLGPQAIIGASCYNRLALAREAAAAGADYLAFGSVYPSQTKPAAVSAGLALIREARSLGRPICAIGGIGVDNAAAVIAAGADLVAVVSAVFGAADVRGAAQRLAALFAAP</sequence>
<evidence type="ECO:0000256" key="2">
    <source>
        <dbReference type="ARBA" id="ARBA00022679"/>
    </source>
</evidence>
<keyword evidence="2 9" id="KW-0808">Transferase</keyword>
<feature type="binding site" evidence="9">
    <location>
        <position position="147"/>
    </location>
    <ligand>
        <name>2-[(2R,5Z)-2-carboxy-4-methylthiazol-5(2H)-ylidene]ethyl phosphate</name>
        <dbReference type="ChEBI" id="CHEBI:62899"/>
    </ligand>
</feature>
<dbReference type="GO" id="GO:0004789">
    <property type="term" value="F:thiamine-phosphate diphosphorylase activity"/>
    <property type="evidence" value="ECO:0007669"/>
    <property type="project" value="UniProtKB-UniRule"/>
</dbReference>
<feature type="binding site" evidence="9">
    <location>
        <begin position="167"/>
        <end position="168"/>
    </location>
    <ligand>
        <name>2-[(2R,5Z)-2-carboxy-4-methylthiazol-5(2H)-ylidene]ethyl phosphate</name>
        <dbReference type="ChEBI" id="CHEBI:62899"/>
    </ligand>
</feature>
<feature type="binding site" evidence="9">
    <location>
        <position position="72"/>
    </location>
    <ligand>
        <name>Mg(2+)</name>
        <dbReference type="ChEBI" id="CHEBI:18420"/>
    </ligand>
</feature>
<comment type="cofactor">
    <cofactor evidence="9">
        <name>Mg(2+)</name>
        <dbReference type="ChEBI" id="CHEBI:18420"/>
    </cofactor>
    <text evidence="9">Binds 1 Mg(2+) ion per subunit.</text>
</comment>
<evidence type="ECO:0000256" key="5">
    <source>
        <dbReference type="ARBA" id="ARBA00022977"/>
    </source>
</evidence>
<dbReference type="AlphaFoldDB" id="A0A1A6C3I9"/>
<dbReference type="InterPro" id="IPR022998">
    <property type="entry name" value="ThiamineP_synth_TenI"/>
</dbReference>
<feature type="domain" description="Thiamine phosphate synthase/TenI" evidence="12">
    <location>
        <begin position="3"/>
        <end position="170"/>
    </location>
</feature>
<comment type="catalytic activity">
    <reaction evidence="8 9 10">
        <text>2-[(2R,5Z)-2-carboxy-4-methylthiazol-5(2H)-ylidene]ethyl phosphate + 4-amino-2-methyl-5-(diphosphooxymethyl)pyrimidine + 2 H(+) = thiamine phosphate + CO2 + diphosphate</text>
        <dbReference type="Rhea" id="RHEA:47844"/>
        <dbReference type="ChEBI" id="CHEBI:15378"/>
        <dbReference type="ChEBI" id="CHEBI:16526"/>
        <dbReference type="ChEBI" id="CHEBI:33019"/>
        <dbReference type="ChEBI" id="CHEBI:37575"/>
        <dbReference type="ChEBI" id="CHEBI:57841"/>
        <dbReference type="ChEBI" id="CHEBI:62899"/>
        <dbReference type="EC" id="2.5.1.3"/>
    </reaction>
</comment>
<dbReference type="SUPFAM" id="SSF51391">
    <property type="entry name" value="Thiamin phosphate synthase"/>
    <property type="match status" value="1"/>
</dbReference>
<dbReference type="GO" id="GO:0005737">
    <property type="term" value="C:cytoplasm"/>
    <property type="evidence" value="ECO:0007669"/>
    <property type="project" value="TreeGrafter"/>
</dbReference>
<evidence type="ECO:0000256" key="8">
    <source>
        <dbReference type="ARBA" id="ARBA00047883"/>
    </source>
</evidence>
<dbReference type="Proteomes" id="UP000029273">
    <property type="component" value="Unassembled WGS sequence"/>
</dbReference>
<dbReference type="CDD" id="cd00564">
    <property type="entry name" value="TMP_TenI"/>
    <property type="match status" value="1"/>
</dbReference>
<name>A0A1A6C3I9_9GAMM</name>
<evidence type="ECO:0000256" key="11">
    <source>
        <dbReference type="RuleBase" id="RU004253"/>
    </source>
</evidence>
<evidence type="ECO:0000256" key="3">
    <source>
        <dbReference type="ARBA" id="ARBA00022723"/>
    </source>
</evidence>
<comment type="catalytic activity">
    <reaction evidence="6 9 10">
        <text>4-methyl-5-(2-phosphooxyethyl)-thiazole + 4-amino-2-methyl-5-(diphosphooxymethyl)pyrimidine + H(+) = thiamine phosphate + diphosphate</text>
        <dbReference type="Rhea" id="RHEA:22328"/>
        <dbReference type="ChEBI" id="CHEBI:15378"/>
        <dbReference type="ChEBI" id="CHEBI:33019"/>
        <dbReference type="ChEBI" id="CHEBI:37575"/>
        <dbReference type="ChEBI" id="CHEBI:57841"/>
        <dbReference type="ChEBI" id="CHEBI:58296"/>
        <dbReference type="EC" id="2.5.1.3"/>
    </reaction>
</comment>
<dbReference type="NCBIfam" id="TIGR00693">
    <property type="entry name" value="thiE"/>
    <property type="match status" value="1"/>
</dbReference>
<keyword evidence="5 9" id="KW-0784">Thiamine biosynthesis</keyword>
<dbReference type="UniPathway" id="UPA00060">
    <property type="reaction ID" value="UER00141"/>
</dbReference>
<dbReference type="PANTHER" id="PTHR20857:SF15">
    <property type="entry name" value="THIAMINE-PHOSPHATE SYNTHASE"/>
    <property type="match status" value="1"/>
</dbReference>
<feature type="binding site" evidence="9">
    <location>
        <begin position="20"/>
        <end position="24"/>
    </location>
    <ligand>
        <name>4-amino-2-methyl-5-(diphosphooxymethyl)pyrimidine</name>
        <dbReference type="ChEBI" id="CHEBI:57841"/>
    </ligand>
</feature>
<feature type="binding site" evidence="9">
    <location>
        <position position="91"/>
    </location>
    <ligand>
        <name>4-amino-2-methyl-5-(diphosphooxymethyl)pyrimidine</name>
        <dbReference type="ChEBI" id="CHEBI:57841"/>
    </ligand>
</feature>
<dbReference type="EC" id="2.5.1.3" evidence="9"/>
<evidence type="ECO:0000256" key="6">
    <source>
        <dbReference type="ARBA" id="ARBA00047334"/>
    </source>
</evidence>
<evidence type="ECO:0000259" key="12">
    <source>
        <dbReference type="Pfam" id="PF02581"/>
    </source>
</evidence>
<evidence type="ECO:0000256" key="7">
    <source>
        <dbReference type="ARBA" id="ARBA00047851"/>
    </source>
</evidence>